<feature type="region of interest" description="Disordered" evidence="13">
    <location>
        <begin position="104"/>
        <end position="134"/>
    </location>
</feature>
<feature type="region of interest" description="Disordered" evidence="13">
    <location>
        <begin position="1"/>
        <end position="43"/>
    </location>
</feature>
<dbReference type="GO" id="GO:0016020">
    <property type="term" value="C:membrane"/>
    <property type="evidence" value="ECO:0007669"/>
    <property type="project" value="UniProtKB-SubCell"/>
</dbReference>
<dbReference type="GeneTree" id="ENSGT00390000012777"/>
<dbReference type="GO" id="GO:0051897">
    <property type="term" value="P:positive regulation of phosphatidylinositol 3-kinase/protein kinase B signal transduction"/>
    <property type="evidence" value="ECO:0007669"/>
    <property type="project" value="InterPro"/>
</dbReference>
<evidence type="ECO:0000256" key="11">
    <source>
        <dbReference type="ARBA" id="ARBA00031053"/>
    </source>
</evidence>
<comment type="subcellular location">
    <subcellularLocation>
        <location evidence="1">Membrane</location>
        <topology evidence="1">Single-pass type I membrane protein</topology>
    </subcellularLocation>
</comment>
<protein>
    <recommendedName>
        <fullName evidence="3">Hematopoietic cell signal transducer</fullName>
    </recommendedName>
    <alternativeName>
        <fullName evidence="12">DNAX-activation protein 10</fullName>
    </alternativeName>
    <alternativeName>
        <fullName evidence="11">Membrane protein DAP10</fullName>
    </alternativeName>
</protein>
<evidence type="ECO:0000256" key="4">
    <source>
        <dbReference type="ARBA" id="ARBA00022553"/>
    </source>
</evidence>
<dbReference type="AlphaFoldDB" id="A0A452V4W0"/>
<comment type="similarity">
    <text evidence="2">Belongs to the DAP10 family.</text>
</comment>
<organism evidence="15">
    <name type="scientific">Ursus maritimus</name>
    <name type="common">Polar bear</name>
    <name type="synonym">Thalarctos maritimus</name>
    <dbReference type="NCBI Taxonomy" id="29073"/>
    <lineage>
        <taxon>Eukaryota</taxon>
        <taxon>Metazoa</taxon>
        <taxon>Chordata</taxon>
        <taxon>Craniata</taxon>
        <taxon>Vertebrata</taxon>
        <taxon>Euteleostomi</taxon>
        <taxon>Mammalia</taxon>
        <taxon>Eutheria</taxon>
        <taxon>Laurasiatheria</taxon>
        <taxon>Carnivora</taxon>
        <taxon>Caniformia</taxon>
        <taxon>Ursidae</taxon>
        <taxon>Ursus</taxon>
    </lineage>
</organism>
<sequence>MGGADIKGATPEPPWKEGAGGPQLWSERETAGDSGHPKEEGSGGLDFWVSVQVAAALVTPGSCSGCGPLSLPVLAGLLAADAVVSLLIVAVVFVWACPRRRPIRGEGRDRVGPGGRGVPREGVPREGSPREALEEMLGKPWGRCRGELRRKPLRQGVPRKVEMWVGGRWSGLMLSLPHPQKMTKSTSTCLAGADPLVSETFDF</sequence>
<dbReference type="Pfam" id="PF07213">
    <property type="entry name" value="DAP10"/>
    <property type="match status" value="1"/>
</dbReference>
<dbReference type="GO" id="GO:0050776">
    <property type="term" value="P:regulation of immune response"/>
    <property type="evidence" value="ECO:0007669"/>
    <property type="project" value="InterPro"/>
</dbReference>
<keyword evidence="7 14" id="KW-1133">Transmembrane helix</keyword>
<evidence type="ECO:0000256" key="13">
    <source>
        <dbReference type="SAM" id="MobiDB-lite"/>
    </source>
</evidence>
<evidence type="ECO:0000256" key="14">
    <source>
        <dbReference type="SAM" id="Phobius"/>
    </source>
</evidence>
<evidence type="ECO:0000256" key="7">
    <source>
        <dbReference type="ARBA" id="ARBA00022989"/>
    </source>
</evidence>
<keyword evidence="4" id="KW-0597">Phosphoprotein</keyword>
<dbReference type="GO" id="GO:0043548">
    <property type="term" value="F:phosphatidylinositol 3-kinase binding"/>
    <property type="evidence" value="ECO:0007669"/>
    <property type="project" value="InterPro"/>
</dbReference>
<evidence type="ECO:0000256" key="9">
    <source>
        <dbReference type="ARBA" id="ARBA00023157"/>
    </source>
</evidence>
<evidence type="ECO:0000256" key="10">
    <source>
        <dbReference type="ARBA" id="ARBA00023180"/>
    </source>
</evidence>
<evidence type="ECO:0000256" key="6">
    <source>
        <dbReference type="ARBA" id="ARBA00022729"/>
    </source>
</evidence>
<dbReference type="PANTHER" id="PTHR21409:SF1">
    <property type="entry name" value="HEMATOPOIETIC CELL SIGNAL TRANSDUCER"/>
    <property type="match status" value="1"/>
</dbReference>
<dbReference type="Ensembl" id="ENSUMAT00000033765.1">
    <property type="protein sequence ID" value="ENSUMAP00000028547.1"/>
    <property type="gene ID" value="ENSUMAG00000020737.1"/>
</dbReference>
<keyword evidence="9" id="KW-1015">Disulfide bond</keyword>
<evidence type="ECO:0000256" key="3">
    <source>
        <dbReference type="ARBA" id="ARBA00018050"/>
    </source>
</evidence>
<accession>A0A452V4W0</accession>
<proteinExistence type="inferred from homology"/>
<evidence type="ECO:0000313" key="15">
    <source>
        <dbReference type="Ensembl" id="ENSUMAP00000028547"/>
    </source>
</evidence>
<dbReference type="InterPro" id="IPR009861">
    <property type="entry name" value="HCST"/>
</dbReference>
<keyword evidence="10" id="KW-0325">Glycoprotein</keyword>
<dbReference type="GO" id="GO:0005102">
    <property type="term" value="F:signaling receptor binding"/>
    <property type="evidence" value="ECO:0007669"/>
    <property type="project" value="InterPro"/>
</dbReference>
<keyword evidence="5 14" id="KW-0812">Transmembrane</keyword>
<evidence type="ECO:0000256" key="1">
    <source>
        <dbReference type="ARBA" id="ARBA00004479"/>
    </source>
</evidence>
<feature type="transmembrane region" description="Helical" evidence="14">
    <location>
        <begin position="74"/>
        <end position="96"/>
    </location>
</feature>
<evidence type="ECO:0000256" key="8">
    <source>
        <dbReference type="ARBA" id="ARBA00023136"/>
    </source>
</evidence>
<evidence type="ECO:0000256" key="5">
    <source>
        <dbReference type="ARBA" id="ARBA00022692"/>
    </source>
</evidence>
<keyword evidence="6" id="KW-0732">Signal</keyword>
<gene>
    <name evidence="15" type="primary">HCST</name>
</gene>
<evidence type="ECO:0000256" key="2">
    <source>
        <dbReference type="ARBA" id="ARBA00006724"/>
    </source>
</evidence>
<keyword evidence="8 14" id="KW-0472">Membrane</keyword>
<feature type="compositionally biased region" description="Basic and acidic residues" evidence="13">
    <location>
        <begin position="26"/>
        <end position="41"/>
    </location>
</feature>
<name>A0A452V4W0_URSMA</name>
<evidence type="ECO:0000256" key="12">
    <source>
        <dbReference type="ARBA" id="ARBA00031263"/>
    </source>
</evidence>
<feature type="compositionally biased region" description="Basic and acidic residues" evidence="13">
    <location>
        <begin position="118"/>
        <end position="134"/>
    </location>
</feature>
<reference evidence="15" key="1">
    <citation type="submission" date="2019-03" db="UniProtKB">
        <authorList>
            <consortium name="Ensembl"/>
        </authorList>
    </citation>
    <scope>IDENTIFICATION</scope>
</reference>
<dbReference type="PANTHER" id="PTHR21409">
    <property type="entry name" value="HEMATOPOIETIC CELL SIGNAL TRANSDUCER"/>
    <property type="match status" value="1"/>
</dbReference>